<reference evidence="1 2" key="2">
    <citation type="submission" date="2019-08" db="EMBL/GenBank/DDBJ databases">
        <title>Amycolatopsis acidicola sp. nov., isolated from peat swamp forest soil.</title>
        <authorList>
            <person name="Srisuk N."/>
        </authorList>
    </citation>
    <scope>NUCLEOTIDE SEQUENCE [LARGE SCALE GENOMIC DNA]</scope>
    <source>
        <strain evidence="1 2">TBRC 6029</strain>
    </source>
</reference>
<dbReference type="Proteomes" id="UP000320011">
    <property type="component" value="Unassembled WGS sequence"/>
</dbReference>
<gene>
    <name evidence="1" type="ORF">FNH05_35150</name>
</gene>
<evidence type="ECO:0000313" key="1">
    <source>
        <dbReference type="EMBL" id="TVT19225.1"/>
    </source>
</evidence>
<reference evidence="1 2" key="1">
    <citation type="submission" date="2019-07" db="EMBL/GenBank/DDBJ databases">
        <authorList>
            <person name="Duangmal K."/>
            <person name="Teo W.F.A."/>
        </authorList>
    </citation>
    <scope>NUCLEOTIDE SEQUENCE [LARGE SCALE GENOMIC DNA]</scope>
    <source>
        <strain evidence="1 2">TBRC 6029</strain>
    </source>
</reference>
<name>A0A558A4P6_9PSEU</name>
<protein>
    <recommendedName>
        <fullName evidence="3">ATP-binding protein</fullName>
    </recommendedName>
</protein>
<sequence>MGSEFPWGERIVWRRLAGRDELRWVRDVVCGLLSDCEPETVVSVLMFVDELCVGAFELGAEPVTVCFLRAGDPHYLRLDVSAAELLTPHRPGFVRGEGQGSSAWGIIREGHGMTAWAYLALPARGRAGGRWSRLLTAEPRDPSLN</sequence>
<proteinExistence type="predicted"/>
<dbReference type="RefSeq" id="WP_144593155.1">
    <property type="nucleotide sequence ID" value="NZ_VJWX01000662.1"/>
</dbReference>
<dbReference type="EMBL" id="VJWX01000662">
    <property type="protein sequence ID" value="TVT19225.1"/>
    <property type="molecule type" value="Genomic_DNA"/>
</dbReference>
<dbReference type="OrthoDB" id="3622442at2"/>
<organism evidence="1 2">
    <name type="scientific">Amycolatopsis rhizosphaerae</name>
    <dbReference type="NCBI Taxonomy" id="2053003"/>
    <lineage>
        <taxon>Bacteria</taxon>
        <taxon>Bacillati</taxon>
        <taxon>Actinomycetota</taxon>
        <taxon>Actinomycetes</taxon>
        <taxon>Pseudonocardiales</taxon>
        <taxon>Pseudonocardiaceae</taxon>
        <taxon>Amycolatopsis</taxon>
    </lineage>
</organism>
<keyword evidence="2" id="KW-1185">Reference proteome</keyword>
<dbReference type="AlphaFoldDB" id="A0A558A4P6"/>
<evidence type="ECO:0008006" key="3">
    <source>
        <dbReference type="Google" id="ProtNLM"/>
    </source>
</evidence>
<accession>A0A558A4P6</accession>
<comment type="caution">
    <text evidence="1">The sequence shown here is derived from an EMBL/GenBank/DDBJ whole genome shotgun (WGS) entry which is preliminary data.</text>
</comment>
<evidence type="ECO:0000313" key="2">
    <source>
        <dbReference type="Proteomes" id="UP000320011"/>
    </source>
</evidence>